<organism evidence="1 2">
    <name type="scientific">Euroglyphus maynei</name>
    <name type="common">Mayne's house dust mite</name>
    <dbReference type="NCBI Taxonomy" id="6958"/>
    <lineage>
        <taxon>Eukaryota</taxon>
        <taxon>Metazoa</taxon>
        <taxon>Ecdysozoa</taxon>
        <taxon>Arthropoda</taxon>
        <taxon>Chelicerata</taxon>
        <taxon>Arachnida</taxon>
        <taxon>Acari</taxon>
        <taxon>Acariformes</taxon>
        <taxon>Sarcoptiformes</taxon>
        <taxon>Astigmata</taxon>
        <taxon>Psoroptidia</taxon>
        <taxon>Analgoidea</taxon>
        <taxon>Pyroglyphidae</taxon>
        <taxon>Pyroglyphinae</taxon>
        <taxon>Euroglyphus</taxon>
    </lineage>
</organism>
<dbReference type="AlphaFoldDB" id="A0A1Y3B2S5"/>
<keyword evidence="2" id="KW-1185">Reference proteome</keyword>
<accession>A0A1Y3B2S5</accession>
<proteinExistence type="predicted"/>
<name>A0A1Y3B2S5_EURMA</name>
<evidence type="ECO:0000313" key="2">
    <source>
        <dbReference type="Proteomes" id="UP000194236"/>
    </source>
</evidence>
<comment type="caution">
    <text evidence="1">The sequence shown here is derived from an EMBL/GenBank/DDBJ whole genome shotgun (WGS) entry which is preliminary data.</text>
</comment>
<sequence length="74" mass="8289">MFADLFALTDKDLLHRSVMTISLHAFKSKSIPNSGARCSNENFRKKSAMVFGDFINLKQAISLDFSSISTLPNY</sequence>
<protein>
    <submittedName>
        <fullName evidence="1">Uncharacterized protein</fullName>
    </submittedName>
</protein>
<dbReference type="Proteomes" id="UP000194236">
    <property type="component" value="Unassembled WGS sequence"/>
</dbReference>
<dbReference type="EMBL" id="MUJZ01049445">
    <property type="protein sequence ID" value="OTF73926.1"/>
    <property type="molecule type" value="Genomic_DNA"/>
</dbReference>
<gene>
    <name evidence="1" type="ORF">BLA29_010800</name>
</gene>
<evidence type="ECO:0000313" key="1">
    <source>
        <dbReference type="EMBL" id="OTF73926.1"/>
    </source>
</evidence>
<reference evidence="1 2" key="1">
    <citation type="submission" date="2017-03" db="EMBL/GenBank/DDBJ databases">
        <title>Genome Survey of Euroglyphus maynei.</title>
        <authorList>
            <person name="Arlian L.G."/>
            <person name="Morgan M.S."/>
            <person name="Rider S.D."/>
        </authorList>
    </citation>
    <scope>NUCLEOTIDE SEQUENCE [LARGE SCALE GENOMIC DNA]</scope>
    <source>
        <strain evidence="1">Arlian Lab</strain>
        <tissue evidence="1">Whole body</tissue>
    </source>
</reference>